<proteinExistence type="predicted"/>
<name>A0A2J6T0B6_9HELO</name>
<sequence>MTDLTAVLPGFPTHQYVRLLPSLEKNLVTTADLLTLDCVEIAKRAQLPLLGVKRLCNAVLEALQNILGIADGNNEAHQSSLLRKTGKDILNSWSTISTLDDDLDRALGGGIPSGYITEVTGERQDAIPSYPASRRST</sequence>
<dbReference type="EMBL" id="KZ613848">
    <property type="protein sequence ID" value="PMD56466.1"/>
    <property type="molecule type" value="Genomic_DNA"/>
</dbReference>
<dbReference type="InParanoid" id="A0A2J6T0B6"/>
<dbReference type="Proteomes" id="UP000235371">
    <property type="component" value="Unassembled WGS sequence"/>
</dbReference>
<dbReference type="OrthoDB" id="1861185at2759"/>
<dbReference type="Gene3D" id="3.40.50.300">
    <property type="entry name" value="P-loop containing nucleotide triphosphate hydrolases"/>
    <property type="match status" value="1"/>
</dbReference>
<dbReference type="InterPro" id="IPR027417">
    <property type="entry name" value="P-loop_NTPase"/>
</dbReference>
<keyword evidence="2" id="KW-1185">Reference proteome</keyword>
<gene>
    <name evidence="1" type="ORF">K444DRAFT_65116</name>
</gene>
<dbReference type="STRING" id="1095630.A0A2J6T0B6"/>
<dbReference type="GeneID" id="36593764"/>
<dbReference type="RefSeq" id="XP_024733370.1">
    <property type="nucleotide sequence ID" value="XM_024885687.1"/>
</dbReference>
<evidence type="ECO:0000313" key="2">
    <source>
        <dbReference type="Proteomes" id="UP000235371"/>
    </source>
</evidence>
<accession>A0A2J6T0B6</accession>
<reference evidence="1 2" key="1">
    <citation type="submission" date="2016-04" db="EMBL/GenBank/DDBJ databases">
        <title>A degradative enzymes factory behind the ericoid mycorrhizal symbiosis.</title>
        <authorList>
            <consortium name="DOE Joint Genome Institute"/>
            <person name="Martino E."/>
            <person name="Morin E."/>
            <person name="Grelet G."/>
            <person name="Kuo A."/>
            <person name="Kohler A."/>
            <person name="Daghino S."/>
            <person name="Barry K."/>
            <person name="Choi C."/>
            <person name="Cichocki N."/>
            <person name="Clum A."/>
            <person name="Copeland A."/>
            <person name="Hainaut M."/>
            <person name="Haridas S."/>
            <person name="Labutti K."/>
            <person name="Lindquist E."/>
            <person name="Lipzen A."/>
            <person name="Khouja H.-R."/>
            <person name="Murat C."/>
            <person name="Ohm R."/>
            <person name="Olson A."/>
            <person name="Spatafora J."/>
            <person name="Veneault-Fourrey C."/>
            <person name="Henrissat B."/>
            <person name="Grigoriev I."/>
            <person name="Martin F."/>
            <person name="Perotto S."/>
        </authorList>
    </citation>
    <scope>NUCLEOTIDE SEQUENCE [LARGE SCALE GENOMIC DNA]</scope>
    <source>
        <strain evidence="1 2">E</strain>
    </source>
</reference>
<dbReference type="AlphaFoldDB" id="A0A2J6T0B6"/>
<organism evidence="1 2">
    <name type="scientific">Hyaloscypha bicolor E</name>
    <dbReference type="NCBI Taxonomy" id="1095630"/>
    <lineage>
        <taxon>Eukaryota</taxon>
        <taxon>Fungi</taxon>
        <taxon>Dikarya</taxon>
        <taxon>Ascomycota</taxon>
        <taxon>Pezizomycotina</taxon>
        <taxon>Leotiomycetes</taxon>
        <taxon>Helotiales</taxon>
        <taxon>Hyaloscyphaceae</taxon>
        <taxon>Hyaloscypha</taxon>
        <taxon>Hyaloscypha bicolor</taxon>
    </lineage>
</organism>
<evidence type="ECO:0000313" key="1">
    <source>
        <dbReference type="EMBL" id="PMD56466.1"/>
    </source>
</evidence>
<protein>
    <submittedName>
        <fullName evidence="1">Uncharacterized protein</fullName>
    </submittedName>
</protein>